<reference evidence="1" key="1">
    <citation type="submission" date="2017-02" db="UniProtKB">
        <authorList>
            <consortium name="WormBaseParasite"/>
        </authorList>
    </citation>
    <scope>IDENTIFICATION</scope>
</reference>
<proteinExistence type="predicted"/>
<dbReference type="WBParaSite" id="ASIM_0000810301-mRNA-1">
    <property type="protein sequence ID" value="ASIM_0000810301-mRNA-1"/>
    <property type="gene ID" value="ASIM_0000810301"/>
</dbReference>
<organism evidence="1">
    <name type="scientific">Anisakis simplex</name>
    <name type="common">Herring worm</name>
    <dbReference type="NCBI Taxonomy" id="6269"/>
    <lineage>
        <taxon>Eukaryota</taxon>
        <taxon>Metazoa</taxon>
        <taxon>Ecdysozoa</taxon>
        <taxon>Nematoda</taxon>
        <taxon>Chromadorea</taxon>
        <taxon>Rhabditida</taxon>
        <taxon>Spirurina</taxon>
        <taxon>Ascaridomorpha</taxon>
        <taxon>Ascaridoidea</taxon>
        <taxon>Anisakidae</taxon>
        <taxon>Anisakis</taxon>
        <taxon>Anisakis simplex complex</taxon>
    </lineage>
</organism>
<sequence>LMSDSRNGEISTRMLIRRMAMVTAIAPQQADIRFVMDVVPILVHVLRRCIAISRNNDRESMRKRMPKFWMKNRRLRKIDA</sequence>
<dbReference type="AlphaFoldDB" id="A0A0M3JKD0"/>
<accession>A0A0M3JKD0</accession>
<protein>
    <submittedName>
        <fullName evidence="1">Transposase</fullName>
    </submittedName>
</protein>
<name>A0A0M3JKD0_ANISI</name>
<evidence type="ECO:0000313" key="1">
    <source>
        <dbReference type="WBParaSite" id="ASIM_0000810301-mRNA-1"/>
    </source>
</evidence>